<keyword evidence="1" id="KW-1133">Transmembrane helix</keyword>
<accession>A0A4V1XZ02</accession>
<feature type="transmembrane region" description="Helical" evidence="1">
    <location>
        <begin position="229"/>
        <end position="250"/>
    </location>
</feature>
<organism evidence="2 3">
    <name type="scientific">Nocardioides guangzhouensis</name>
    <dbReference type="NCBI Taxonomy" id="2497878"/>
    <lineage>
        <taxon>Bacteria</taxon>
        <taxon>Bacillati</taxon>
        <taxon>Actinomycetota</taxon>
        <taxon>Actinomycetes</taxon>
        <taxon>Propionibacteriales</taxon>
        <taxon>Nocardioidaceae</taxon>
        <taxon>Nocardioides</taxon>
    </lineage>
</organism>
<dbReference type="Proteomes" id="UP000295198">
    <property type="component" value="Unassembled WGS sequence"/>
</dbReference>
<reference evidence="2 3" key="1">
    <citation type="submission" date="2019-01" db="EMBL/GenBank/DDBJ databases">
        <title>Nocardioides guangzhouensis sp. nov., an actinobacterium isolated from soil.</title>
        <authorList>
            <person name="Fu Y."/>
            <person name="Cai Y."/>
            <person name="Lin Z."/>
            <person name="Chen P."/>
        </authorList>
    </citation>
    <scope>NUCLEOTIDE SEQUENCE [LARGE SCALE GENOMIC DNA]</scope>
    <source>
        <strain evidence="2 3">130</strain>
    </source>
</reference>
<evidence type="ECO:0000313" key="3">
    <source>
        <dbReference type="Proteomes" id="UP000295198"/>
    </source>
</evidence>
<proteinExistence type="predicted"/>
<protein>
    <recommendedName>
        <fullName evidence="4">YihY/virulence factor BrkB family protein</fullName>
    </recommendedName>
</protein>
<dbReference type="RefSeq" id="WP_134718212.1">
    <property type="nucleotide sequence ID" value="NZ_SDKM01000019.1"/>
</dbReference>
<gene>
    <name evidence="2" type="ORF">EKO23_13705</name>
</gene>
<dbReference type="OrthoDB" id="3772792at2"/>
<feature type="transmembrane region" description="Helical" evidence="1">
    <location>
        <begin position="127"/>
        <end position="146"/>
    </location>
</feature>
<feature type="transmembrane region" description="Helical" evidence="1">
    <location>
        <begin position="199"/>
        <end position="220"/>
    </location>
</feature>
<feature type="transmembrane region" description="Helical" evidence="1">
    <location>
        <begin position="262"/>
        <end position="289"/>
    </location>
</feature>
<dbReference type="EMBL" id="SDKM01000019">
    <property type="protein sequence ID" value="RYP85039.1"/>
    <property type="molecule type" value="Genomic_DNA"/>
</dbReference>
<evidence type="ECO:0000256" key="1">
    <source>
        <dbReference type="SAM" id="Phobius"/>
    </source>
</evidence>
<name>A0A4V1XZ02_9ACTN</name>
<sequence length="321" mass="34268">MRAGRLVDAGRAVGRRVGGWLDRGRAWGYRVLDTVPPVRRTVDALARIEVVDRSMAIGAQALLALVPMLVILGAFFPDATDAALERFATVTGLGSGGEEVVKETADESGYAAAAAGVDVEQVRATTGVIGILIVVFSATSFSRAVQRMYEKAWEQPAIGGVAARRRCLLWLFGWLVASQTLTFVGWLDDRASELVLEPAFFALRCVFLTLIWWWSVWYLLFGRVGWTRLFFPSALTGVVLGIYTSASSLVMPRYVVTSANQFGALGVVLAVATWLVGAAGVVVVTSVVGRAVSEDALVRSVATRLVSGIRLGSGGGSGRGR</sequence>
<keyword evidence="3" id="KW-1185">Reference proteome</keyword>
<keyword evidence="1" id="KW-0472">Membrane</keyword>
<dbReference type="AlphaFoldDB" id="A0A4V1XZ02"/>
<evidence type="ECO:0008006" key="4">
    <source>
        <dbReference type="Google" id="ProtNLM"/>
    </source>
</evidence>
<evidence type="ECO:0000313" key="2">
    <source>
        <dbReference type="EMBL" id="RYP85039.1"/>
    </source>
</evidence>
<keyword evidence="1" id="KW-0812">Transmembrane</keyword>
<feature type="transmembrane region" description="Helical" evidence="1">
    <location>
        <begin position="55"/>
        <end position="76"/>
    </location>
</feature>
<comment type="caution">
    <text evidence="2">The sequence shown here is derived from an EMBL/GenBank/DDBJ whole genome shotgun (WGS) entry which is preliminary data.</text>
</comment>
<feature type="transmembrane region" description="Helical" evidence="1">
    <location>
        <begin position="167"/>
        <end position="187"/>
    </location>
</feature>